<sequence length="363" mass="39554">MPVTNGKVIFKSIPKGYPEPGKTVVYDDSEKIDLESLPIPDGGFLVKTLYLSVDPYMRGRMREPDVKSYAPPFIVGQPIDGYGVGVVLKSKSSEFKKGAHVYGTFSTYIGTHNPGLSRNATDTCVSEHQNYIVFPNRADLMVLDNKQKLPWSYYVGAAGMPGKTAYMAWKEYSSAKKGETVFVSGGAGPVGSFVIQFAKMDGCKVIASAGSDEKVEFMKSIGADVAFNYKTSNTLDVLNKHGPIDIYWDNVGGPTLEAALEAANVNARFIECGMISAYNTGGEPIKNIMHVVAKSISMFGFIVMRLEHKYDAQFYKEVPELIASGKLKVREEVWEGLQSVGDAILAVQKGTNKAKAVVHVADE</sequence>
<dbReference type="InterPro" id="IPR045010">
    <property type="entry name" value="MDR_fam"/>
</dbReference>
<dbReference type="PANTHER" id="PTHR43205">
    <property type="entry name" value="PROSTAGLANDIN REDUCTASE"/>
    <property type="match status" value="1"/>
</dbReference>
<accession>A0A8H5C5A4</accession>
<keyword evidence="1" id="KW-0560">Oxidoreductase</keyword>
<dbReference type="Gene3D" id="3.40.50.720">
    <property type="entry name" value="NAD(P)-binding Rossmann-like Domain"/>
    <property type="match status" value="1"/>
</dbReference>
<dbReference type="Pfam" id="PF16884">
    <property type="entry name" value="ADH_N_2"/>
    <property type="match status" value="1"/>
</dbReference>
<dbReference type="InterPro" id="IPR020843">
    <property type="entry name" value="ER"/>
</dbReference>
<evidence type="ECO:0000259" key="2">
    <source>
        <dbReference type="SMART" id="SM00829"/>
    </source>
</evidence>
<organism evidence="3 4">
    <name type="scientific">Ephemerocybe angulata</name>
    <dbReference type="NCBI Taxonomy" id="980116"/>
    <lineage>
        <taxon>Eukaryota</taxon>
        <taxon>Fungi</taxon>
        <taxon>Dikarya</taxon>
        <taxon>Basidiomycota</taxon>
        <taxon>Agaricomycotina</taxon>
        <taxon>Agaricomycetes</taxon>
        <taxon>Agaricomycetidae</taxon>
        <taxon>Agaricales</taxon>
        <taxon>Agaricineae</taxon>
        <taxon>Psathyrellaceae</taxon>
        <taxon>Ephemerocybe</taxon>
    </lineage>
</organism>
<proteinExistence type="predicted"/>
<reference evidence="3 4" key="1">
    <citation type="journal article" date="2020" name="ISME J.">
        <title>Uncovering the hidden diversity of litter-decomposition mechanisms in mushroom-forming fungi.</title>
        <authorList>
            <person name="Floudas D."/>
            <person name="Bentzer J."/>
            <person name="Ahren D."/>
            <person name="Johansson T."/>
            <person name="Persson P."/>
            <person name="Tunlid A."/>
        </authorList>
    </citation>
    <scope>NUCLEOTIDE SEQUENCE [LARGE SCALE GENOMIC DNA]</scope>
    <source>
        <strain evidence="3 4">CBS 175.51</strain>
    </source>
</reference>
<dbReference type="AlphaFoldDB" id="A0A8H5C5A4"/>
<dbReference type="GO" id="GO:0016628">
    <property type="term" value="F:oxidoreductase activity, acting on the CH-CH group of donors, NAD or NADP as acceptor"/>
    <property type="evidence" value="ECO:0007669"/>
    <property type="project" value="InterPro"/>
</dbReference>
<dbReference type="Proteomes" id="UP000541558">
    <property type="component" value="Unassembled WGS sequence"/>
</dbReference>
<evidence type="ECO:0000256" key="1">
    <source>
        <dbReference type="ARBA" id="ARBA00023002"/>
    </source>
</evidence>
<comment type="caution">
    <text evidence="3">The sequence shown here is derived from an EMBL/GenBank/DDBJ whole genome shotgun (WGS) entry which is preliminary data.</text>
</comment>
<feature type="domain" description="Enoyl reductase (ER)" evidence="2">
    <location>
        <begin position="21"/>
        <end position="358"/>
    </location>
</feature>
<dbReference type="SUPFAM" id="SSF50129">
    <property type="entry name" value="GroES-like"/>
    <property type="match status" value="1"/>
</dbReference>
<evidence type="ECO:0000313" key="4">
    <source>
        <dbReference type="Proteomes" id="UP000541558"/>
    </source>
</evidence>
<dbReference type="EMBL" id="JAACJK010000063">
    <property type="protein sequence ID" value="KAF5335316.1"/>
    <property type="molecule type" value="Genomic_DNA"/>
</dbReference>
<dbReference type="InterPro" id="IPR013149">
    <property type="entry name" value="ADH-like_C"/>
</dbReference>
<dbReference type="InterPro" id="IPR036291">
    <property type="entry name" value="NAD(P)-bd_dom_sf"/>
</dbReference>
<dbReference type="InterPro" id="IPR011032">
    <property type="entry name" value="GroES-like_sf"/>
</dbReference>
<evidence type="ECO:0000313" key="3">
    <source>
        <dbReference type="EMBL" id="KAF5335316.1"/>
    </source>
</evidence>
<dbReference type="PANTHER" id="PTHR43205:SF7">
    <property type="entry name" value="PROSTAGLANDIN REDUCTASE 1"/>
    <property type="match status" value="1"/>
</dbReference>
<dbReference type="CDD" id="cd05288">
    <property type="entry name" value="PGDH"/>
    <property type="match status" value="1"/>
</dbReference>
<dbReference type="Gene3D" id="3.90.180.10">
    <property type="entry name" value="Medium-chain alcohol dehydrogenases, catalytic domain"/>
    <property type="match status" value="1"/>
</dbReference>
<gene>
    <name evidence="3" type="ORF">D9611_011771</name>
</gene>
<dbReference type="InterPro" id="IPR041694">
    <property type="entry name" value="ADH_N_2"/>
</dbReference>
<dbReference type="OrthoDB" id="809632at2759"/>
<dbReference type="FunFam" id="3.40.50.720:FF:000121">
    <property type="entry name" value="Prostaglandin reductase 2"/>
    <property type="match status" value="1"/>
</dbReference>
<dbReference type="SMART" id="SM00829">
    <property type="entry name" value="PKS_ER"/>
    <property type="match status" value="1"/>
</dbReference>
<protein>
    <recommendedName>
        <fullName evidence="2">Enoyl reductase (ER) domain-containing protein</fullName>
    </recommendedName>
</protein>
<name>A0A8H5C5A4_9AGAR</name>
<keyword evidence="4" id="KW-1185">Reference proteome</keyword>
<dbReference type="SUPFAM" id="SSF51735">
    <property type="entry name" value="NAD(P)-binding Rossmann-fold domains"/>
    <property type="match status" value="1"/>
</dbReference>
<dbReference type="Pfam" id="PF00107">
    <property type="entry name" value="ADH_zinc_N"/>
    <property type="match status" value="1"/>
</dbReference>